<protein>
    <submittedName>
        <fullName evidence="1">Epimerase</fullName>
    </submittedName>
</protein>
<dbReference type="PANTHER" id="PTHR48079">
    <property type="entry name" value="PROTEIN YEEZ"/>
    <property type="match status" value="1"/>
</dbReference>
<comment type="caution">
    <text evidence="1">The sequence shown here is derived from an EMBL/GenBank/DDBJ whole genome shotgun (WGS) entry which is preliminary data.</text>
</comment>
<dbReference type="RefSeq" id="WP_182173151.1">
    <property type="nucleotide sequence ID" value="NZ_JACFXU010000014.1"/>
</dbReference>
<name>A0A7W2YKE4_9GAMM</name>
<dbReference type="Proteomes" id="UP000539350">
    <property type="component" value="Unassembled WGS sequence"/>
</dbReference>
<evidence type="ECO:0000313" key="1">
    <source>
        <dbReference type="EMBL" id="MBA6413614.1"/>
    </source>
</evidence>
<dbReference type="InterPro" id="IPR051783">
    <property type="entry name" value="NAD(P)-dependent_oxidoreduct"/>
</dbReference>
<reference evidence="1 2" key="1">
    <citation type="submission" date="2020-07" db="EMBL/GenBank/DDBJ databases">
        <title>Halieaceae bacterium, F7430, whole genome shotgun sequencing project.</title>
        <authorList>
            <person name="Jiang S."/>
            <person name="Liu Z.W."/>
            <person name="Du Z.J."/>
        </authorList>
    </citation>
    <scope>NUCLEOTIDE SEQUENCE [LARGE SCALE GENOMIC DNA]</scope>
    <source>
        <strain evidence="1 2">F7430</strain>
    </source>
</reference>
<dbReference type="GO" id="GO:0005737">
    <property type="term" value="C:cytoplasm"/>
    <property type="evidence" value="ECO:0007669"/>
    <property type="project" value="TreeGrafter"/>
</dbReference>
<dbReference type="InterPro" id="IPR036291">
    <property type="entry name" value="NAD(P)-bd_dom_sf"/>
</dbReference>
<dbReference type="AlphaFoldDB" id="A0A7W2YKE4"/>
<organism evidence="1 2">
    <name type="scientific">Sediminihaliea albiluteola</name>
    <dbReference type="NCBI Taxonomy" id="2758564"/>
    <lineage>
        <taxon>Bacteria</taxon>
        <taxon>Pseudomonadati</taxon>
        <taxon>Pseudomonadota</taxon>
        <taxon>Gammaproteobacteria</taxon>
        <taxon>Cellvibrionales</taxon>
        <taxon>Halieaceae</taxon>
        <taxon>Sediminihaliea</taxon>
    </lineage>
</organism>
<accession>A0A7W2YKE4</accession>
<evidence type="ECO:0000313" key="2">
    <source>
        <dbReference type="Proteomes" id="UP000539350"/>
    </source>
</evidence>
<keyword evidence="2" id="KW-1185">Reference proteome</keyword>
<proteinExistence type="predicted"/>
<dbReference type="PANTHER" id="PTHR48079:SF6">
    <property type="entry name" value="NAD(P)-BINDING DOMAIN-CONTAINING PROTEIN-RELATED"/>
    <property type="match status" value="1"/>
</dbReference>
<dbReference type="Gene3D" id="3.40.50.720">
    <property type="entry name" value="NAD(P)-binding Rossmann-like Domain"/>
    <property type="match status" value="1"/>
</dbReference>
<dbReference type="EMBL" id="JACFXU010000014">
    <property type="protein sequence ID" value="MBA6413614.1"/>
    <property type="molecule type" value="Genomic_DNA"/>
</dbReference>
<sequence>MEAKQHKSKAASRHVAVLGCGDLGLRLQASLAQDWHFTALRRNTAALPAGIAGYSVDYTEPGALSVLEDLAPDYLITTLKPLGRDAAGYRRGFLQATEHVLQGLGGHRPKAILMVSSTRVYAEQEGAWVDEDSAVDTVEPAAAAIVAAENLLLESAQRALILRCGGIYGAANSRLLSRIAAGELCAAEPLRYSNRIHREDVVGFLQHLIEQVEQGESPRQCFNCVDDAVVPQYEVEQWLAEHLGVKPKSERAASKGHKRCSNAALKASAYVLRHPNYRSGYRALLAKFGGAEGK</sequence>
<dbReference type="SUPFAM" id="SSF51735">
    <property type="entry name" value="NAD(P)-binding Rossmann-fold domains"/>
    <property type="match status" value="1"/>
</dbReference>
<dbReference type="GO" id="GO:0004029">
    <property type="term" value="F:aldehyde dehydrogenase (NAD+) activity"/>
    <property type="evidence" value="ECO:0007669"/>
    <property type="project" value="TreeGrafter"/>
</dbReference>
<gene>
    <name evidence="1" type="ORF">H2508_10880</name>
</gene>